<dbReference type="Pfam" id="PF24346">
    <property type="entry name" value="DUF7507"/>
    <property type="match status" value="1"/>
</dbReference>
<evidence type="ECO:0000313" key="3">
    <source>
        <dbReference type="EMBL" id="KIO77205.1"/>
    </source>
</evidence>
<feature type="domain" description="DUF7507" evidence="2">
    <location>
        <begin position="1"/>
        <end position="40"/>
    </location>
</feature>
<dbReference type="OrthoDB" id="1488276at2"/>
<evidence type="ECO:0000259" key="2">
    <source>
        <dbReference type="Pfam" id="PF24346"/>
    </source>
</evidence>
<feature type="region of interest" description="Disordered" evidence="1">
    <location>
        <begin position="31"/>
        <end position="52"/>
    </location>
</feature>
<feature type="non-terminal residue" evidence="3">
    <location>
        <position position="1"/>
    </location>
</feature>
<dbReference type="Pfam" id="PF13585">
    <property type="entry name" value="CHU_C"/>
    <property type="match status" value="1"/>
</dbReference>
<comment type="caution">
    <text evidence="3">The sequence shown here is derived from an EMBL/GenBank/DDBJ whole genome shotgun (WGS) entry which is preliminary data.</text>
</comment>
<evidence type="ECO:0000313" key="4">
    <source>
        <dbReference type="Proteomes" id="UP000032049"/>
    </source>
</evidence>
<dbReference type="STRING" id="1503925.TH53_10680"/>
<dbReference type="Pfam" id="PF17963">
    <property type="entry name" value="Big_9"/>
    <property type="match status" value="1"/>
</dbReference>
<dbReference type="InterPro" id="IPR055354">
    <property type="entry name" value="DUF7507"/>
</dbReference>
<organism evidence="3 4">
    <name type="scientific">Pedobacter lusitanus</name>
    <dbReference type="NCBI Taxonomy" id="1503925"/>
    <lineage>
        <taxon>Bacteria</taxon>
        <taxon>Pseudomonadati</taxon>
        <taxon>Bacteroidota</taxon>
        <taxon>Sphingobacteriia</taxon>
        <taxon>Sphingobacteriales</taxon>
        <taxon>Sphingobacteriaceae</taxon>
        <taxon>Pedobacter</taxon>
    </lineage>
</organism>
<name>A0A0D0GLY9_9SPHI</name>
<dbReference type="NCBIfam" id="TIGR04131">
    <property type="entry name" value="Bac_Flav_CTERM"/>
    <property type="match status" value="1"/>
</dbReference>
<evidence type="ECO:0000256" key="1">
    <source>
        <dbReference type="SAM" id="MobiDB-lite"/>
    </source>
</evidence>
<feature type="compositionally biased region" description="Polar residues" evidence="1">
    <location>
        <begin position="38"/>
        <end position="52"/>
    </location>
</feature>
<reference evidence="3 4" key="1">
    <citation type="submission" date="2015-01" db="EMBL/GenBank/DDBJ databases">
        <title>Draft genome sequence of Pedobacter sp. NL19 isolated from sludge of an effluent treatment pond in an abandoned uranium mine.</title>
        <authorList>
            <person name="Santos T."/>
            <person name="Caetano T."/>
            <person name="Covas C."/>
            <person name="Cruz A."/>
            <person name="Mendo S."/>
        </authorList>
    </citation>
    <scope>NUCLEOTIDE SEQUENCE [LARGE SCALE GENOMIC DNA]</scope>
    <source>
        <strain evidence="3 4">NL19</strain>
    </source>
</reference>
<sequence>GATATATEVYTLTQADKDAGQVTNTAIAKAKAPAGNEVTATSGTDESNNNPTVIVVPKSPVAVDDKAEAKANTTIVIDILANDNPGNSSFDKGSVVIITPPLHGKVTVNSDGTVSYTPDPGYTGNDNFTYQVKDSYGYLTNVASVAITMNFFEVKIPNLFTPNGDGTNDVFEIRGLNQYGDNELSIVNRWGNEVYRQKNYQNTWTGEGLNEGTYYYLLRVKPKGANAEWQVFKGYITLIRAFKK</sequence>
<proteinExistence type="predicted"/>
<dbReference type="Gene3D" id="2.60.40.3440">
    <property type="match status" value="1"/>
</dbReference>
<keyword evidence="4" id="KW-1185">Reference proteome</keyword>
<gene>
    <name evidence="3" type="ORF">TH53_10680</name>
</gene>
<dbReference type="InterPro" id="IPR026341">
    <property type="entry name" value="T9SS_type_B"/>
</dbReference>
<dbReference type="RefSeq" id="WP_152620308.1">
    <property type="nucleotide sequence ID" value="NZ_JXRA01000043.1"/>
</dbReference>
<accession>A0A0D0GLY9</accession>
<dbReference type="Proteomes" id="UP000032049">
    <property type="component" value="Unassembled WGS sequence"/>
</dbReference>
<dbReference type="AlphaFoldDB" id="A0A0D0GLY9"/>
<dbReference type="EMBL" id="JXRA01000043">
    <property type="protein sequence ID" value="KIO77205.1"/>
    <property type="molecule type" value="Genomic_DNA"/>
</dbReference>
<protein>
    <recommendedName>
        <fullName evidence="2">DUF7507 domain-containing protein</fullName>
    </recommendedName>
</protein>